<evidence type="ECO:0000256" key="1">
    <source>
        <dbReference type="SAM" id="MobiDB-lite"/>
    </source>
</evidence>
<protein>
    <submittedName>
        <fullName evidence="2">Uncharacterized protein</fullName>
    </submittedName>
</protein>
<feature type="compositionally biased region" description="Polar residues" evidence="1">
    <location>
        <begin position="10"/>
        <end position="24"/>
    </location>
</feature>
<reference evidence="2" key="1">
    <citation type="journal article" date="2020" name="Fungal Divers.">
        <title>Resolving the Mortierellaceae phylogeny through synthesis of multi-gene phylogenetics and phylogenomics.</title>
        <authorList>
            <person name="Vandepol N."/>
            <person name="Liber J."/>
            <person name="Desiro A."/>
            <person name="Na H."/>
            <person name="Kennedy M."/>
            <person name="Barry K."/>
            <person name="Grigoriev I.V."/>
            <person name="Miller A.N."/>
            <person name="O'Donnell K."/>
            <person name="Stajich J.E."/>
            <person name="Bonito G."/>
        </authorList>
    </citation>
    <scope>NUCLEOTIDE SEQUENCE</scope>
    <source>
        <strain evidence="2">NVP60</strain>
    </source>
</reference>
<feature type="region of interest" description="Disordered" evidence="1">
    <location>
        <begin position="1"/>
        <end position="112"/>
    </location>
</feature>
<evidence type="ECO:0000313" key="2">
    <source>
        <dbReference type="EMBL" id="KAG0307520.1"/>
    </source>
</evidence>
<feature type="compositionally biased region" description="Low complexity" evidence="1">
    <location>
        <begin position="83"/>
        <end position="96"/>
    </location>
</feature>
<evidence type="ECO:0000313" key="3">
    <source>
        <dbReference type="Proteomes" id="UP000823405"/>
    </source>
</evidence>
<dbReference type="Proteomes" id="UP000823405">
    <property type="component" value="Unassembled WGS sequence"/>
</dbReference>
<name>A0A9P6R0I8_9FUNG</name>
<organism evidence="2 3">
    <name type="scientific">Linnemannia gamsii</name>
    <dbReference type="NCBI Taxonomy" id="64522"/>
    <lineage>
        <taxon>Eukaryota</taxon>
        <taxon>Fungi</taxon>
        <taxon>Fungi incertae sedis</taxon>
        <taxon>Mucoromycota</taxon>
        <taxon>Mortierellomycotina</taxon>
        <taxon>Mortierellomycetes</taxon>
        <taxon>Mortierellales</taxon>
        <taxon>Mortierellaceae</taxon>
        <taxon>Linnemannia</taxon>
    </lineage>
</organism>
<feature type="region of interest" description="Disordered" evidence="1">
    <location>
        <begin position="173"/>
        <end position="204"/>
    </location>
</feature>
<comment type="caution">
    <text evidence="2">The sequence shown here is derived from an EMBL/GenBank/DDBJ whole genome shotgun (WGS) entry which is preliminary data.</text>
</comment>
<feature type="compositionally biased region" description="Basic residues" evidence="1">
    <location>
        <begin position="194"/>
        <end position="204"/>
    </location>
</feature>
<feature type="compositionally biased region" description="Polar residues" evidence="1">
    <location>
        <begin position="71"/>
        <end position="82"/>
    </location>
</feature>
<gene>
    <name evidence="2" type="ORF">BGZ97_000368</name>
</gene>
<dbReference type="OrthoDB" id="2427524at2759"/>
<dbReference type="EMBL" id="JAAAIN010001064">
    <property type="protein sequence ID" value="KAG0307520.1"/>
    <property type="molecule type" value="Genomic_DNA"/>
</dbReference>
<feature type="compositionally biased region" description="Polar residues" evidence="1">
    <location>
        <begin position="36"/>
        <end position="63"/>
    </location>
</feature>
<sequence>MLAPQDPPANGSSSRETLMQSQLATCGRSPQGPVTAPSTQYVNNYNTPQTGTDSPYSTPTTPARSPHVQPSEFSPSASNPQAYSPTPTSTTIVSSYVPPPSPTPSHKGAYPVPEGYYRNATAAYSTVTADGTSSQQYNMYHQDPYQKTYQHQHHQQAYPDPAIVHAYPDPALVDIPTNTEKPKPTLVTTSKPKSTGRRKKIIWA</sequence>
<proteinExistence type="predicted"/>
<dbReference type="AlphaFoldDB" id="A0A9P6R0I8"/>
<keyword evidence="3" id="KW-1185">Reference proteome</keyword>
<accession>A0A9P6R0I8</accession>